<accession>A0AAD5YAM4</accession>
<feature type="compositionally biased region" description="Pro residues" evidence="1">
    <location>
        <begin position="200"/>
        <end position="212"/>
    </location>
</feature>
<sequence length="453" mass="49949">MGGLVGVAPPEKDALARWMVFTNSPNLFLVEPKGRHSCCKNNNKGIERRQAADERILSELNTDLKDFPSLSSPIYWLSPGTLPSTTRPSHSRPYQSPQPHRFNIMTKPASHPYQLRSAANKGQAATVAPVEKTKQTRLGKKRAPPRPRGQPPTTTKKVAFAPPPLRRRDSLGTLSACSSLTTTEDGDKDIIPDDAAHGPTPAPEPALALPPTPLRRYDTWGTLSTLTALPETEDSCTIPSISSTVLHDIPQTPSQHGDPYSASIFGAPDKRARYHHGDAWGAIDYWRLQVAETSQGSHIDNSTLLSILAQRTPGKSPEKPRTQNVEVRKLRRTKGKGKQRADVDMDMSDVADSEMQYEERVLNEYSLDKGDAEIPARVSPPAELDVPMQDGFHTPPRPLDWEDTWIIDNSTPTLDEWRKTLGRSSKPIVFPVMCGNTEGSEHSFSGDTVIIDN</sequence>
<evidence type="ECO:0000313" key="2">
    <source>
        <dbReference type="EMBL" id="KAJ3475717.1"/>
    </source>
</evidence>
<comment type="caution">
    <text evidence="2">The sequence shown here is derived from an EMBL/GenBank/DDBJ whole genome shotgun (WGS) entry which is preliminary data.</text>
</comment>
<dbReference type="Proteomes" id="UP001212997">
    <property type="component" value="Unassembled WGS sequence"/>
</dbReference>
<evidence type="ECO:0000313" key="3">
    <source>
        <dbReference type="Proteomes" id="UP001212997"/>
    </source>
</evidence>
<proteinExistence type="predicted"/>
<feature type="region of interest" description="Disordered" evidence="1">
    <location>
        <begin position="78"/>
        <end position="105"/>
    </location>
</feature>
<feature type="region of interest" description="Disordered" evidence="1">
    <location>
        <begin position="118"/>
        <end position="212"/>
    </location>
</feature>
<name>A0AAD5YAM4_9APHY</name>
<gene>
    <name evidence="2" type="ORF">NLI96_g11657</name>
</gene>
<evidence type="ECO:0000256" key="1">
    <source>
        <dbReference type="SAM" id="MobiDB-lite"/>
    </source>
</evidence>
<reference evidence="2" key="1">
    <citation type="submission" date="2022-07" db="EMBL/GenBank/DDBJ databases">
        <title>Genome Sequence of Physisporinus lineatus.</title>
        <authorList>
            <person name="Buettner E."/>
        </authorList>
    </citation>
    <scope>NUCLEOTIDE SEQUENCE</scope>
    <source>
        <strain evidence="2">VT162</strain>
    </source>
</reference>
<feature type="compositionally biased region" description="Polar residues" evidence="1">
    <location>
        <begin position="172"/>
        <end position="183"/>
    </location>
</feature>
<protein>
    <submittedName>
        <fullName evidence="2">Uncharacterized protein</fullName>
    </submittedName>
</protein>
<dbReference type="EMBL" id="JANAWD010000811">
    <property type="protein sequence ID" value="KAJ3475717.1"/>
    <property type="molecule type" value="Genomic_DNA"/>
</dbReference>
<feature type="compositionally biased region" description="Basic residues" evidence="1">
    <location>
        <begin position="135"/>
        <end position="145"/>
    </location>
</feature>
<organism evidence="2 3">
    <name type="scientific">Meripilus lineatus</name>
    <dbReference type="NCBI Taxonomy" id="2056292"/>
    <lineage>
        <taxon>Eukaryota</taxon>
        <taxon>Fungi</taxon>
        <taxon>Dikarya</taxon>
        <taxon>Basidiomycota</taxon>
        <taxon>Agaricomycotina</taxon>
        <taxon>Agaricomycetes</taxon>
        <taxon>Polyporales</taxon>
        <taxon>Meripilaceae</taxon>
        <taxon>Meripilus</taxon>
    </lineage>
</organism>
<feature type="compositionally biased region" description="Polar residues" evidence="1">
    <location>
        <begin position="81"/>
        <end position="98"/>
    </location>
</feature>
<keyword evidence="3" id="KW-1185">Reference proteome</keyword>
<dbReference type="AlphaFoldDB" id="A0AAD5YAM4"/>